<dbReference type="SMART" id="SM00421">
    <property type="entry name" value="HTH_LUXR"/>
    <property type="match status" value="1"/>
</dbReference>
<proteinExistence type="predicted"/>
<dbReference type="SUPFAM" id="SSF46894">
    <property type="entry name" value="C-terminal effector domain of the bipartite response regulators"/>
    <property type="match status" value="1"/>
</dbReference>
<dbReference type="PRINTS" id="PR00038">
    <property type="entry name" value="HTHLUXR"/>
</dbReference>
<dbReference type="InterPro" id="IPR036388">
    <property type="entry name" value="WH-like_DNA-bd_sf"/>
</dbReference>
<evidence type="ECO:0000313" key="5">
    <source>
        <dbReference type="EMBL" id="MRX11519.1"/>
    </source>
</evidence>
<reference evidence="5 6" key="1">
    <citation type="submission" date="2019-11" db="EMBL/GenBank/DDBJ databases">
        <title>Novel species isolated from a subtropical stream in China.</title>
        <authorList>
            <person name="Lu H."/>
        </authorList>
    </citation>
    <scope>NUCLEOTIDE SEQUENCE [LARGE SCALE GENOMIC DNA]</scope>
    <source>
        <strain evidence="5 6">FT25W</strain>
    </source>
</reference>
<comment type="caution">
    <text evidence="5">The sequence shown here is derived from an EMBL/GenBank/DDBJ whole genome shotgun (WGS) entry which is preliminary data.</text>
</comment>
<evidence type="ECO:0000313" key="6">
    <source>
        <dbReference type="Proteomes" id="UP000481037"/>
    </source>
</evidence>
<feature type="domain" description="HTH luxR-type" evidence="4">
    <location>
        <begin position="306"/>
        <end position="363"/>
    </location>
</feature>
<organism evidence="5 6">
    <name type="scientific">Duganella alba</name>
    <dbReference type="NCBI Taxonomy" id="2666081"/>
    <lineage>
        <taxon>Bacteria</taxon>
        <taxon>Pseudomonadati</taxon>
        <taxon>Pseudomonadota</taxon>
        <taxon>Betaproteobacteria</taxon>
        <taxon>Burkholderiales</taxon>
        <taxon>Oxalobacteraceae</taxon>
        <taxon>Telluria group</taxon>
        <taxon>Duganella</taxon>
    </lineage>
</organism>
<accession>A0A6L5QP87</accession>
<name>A0A6L5QP87_9BURK</name>
<evidence type="ECO:0000259" key="4">
    <source>
        <dbReference type="SMART" id="SM00421"/>
    </source>
</evidence>
<evidence type="ECO:0000256" key="3">
    <source>
        <dbReference type="ARBA" id="ARBA00023163"/>
    </source>
</evidence>
<evidence type="ECO:0000256" key="2">
    <source>
        <dbReference type="ARBA" id="ARBA00023125"/>
    </source>
</evidence>
<dbReference type="Pfam" id="PF00196">
    <property type="entry name" value="GerE"/>
    <property type="match status" value="1"/>
</dbReference>
<dbReference type="RefSeq" id="WP_154370105.1">
    <property type="nucleotide sequence ID" value="NZ_WKJM01000036.1"/>
</dbReference>
<dbReference type="EMBL" id="WKJM01000036">
    <property type="protein sequence ID" value="MRX11519.1"/>
    <property type="molecule type" value="Genomic_DNA"/>
</dbReference>
<keyword evidence="2" id="KW-0238">DNA-binding</keyword>
<dbReference type="GO" id="GO:0006355">
    <property type="term" value="P:regulation of DNA-templated transcription"/>
    <property type="evidence" value="ECO:0007669"/>
    <property type="project" value="InterPro"/>
</dbReference>
<keyword evidence="6" id="KW-1185">Reference proteome</keyword>
<dbReference type="Proteomes" id="UP000481037">
    <property type="component" value="Unassembled WGS sequence"/>
</dbReference>
<dbReference type="PANTHER" id="PTHR44688">
    <property type="entry name" value="DNA-BINDING TRANSCRIPTIONAL ACTIVATOR DEVR_DOSR"/>
    <property type="match status" value="1"/>
</dbReference>
<dbReference type="AlphaFoldDB" id="A0A6L5QP87"/>
<dbReference type="PANTHER" id="PTHR44688:SF16">
    <property type="entry name" value="DNA-BINDING TRANSCRIPTIONAL ACTIVATOR DEVR_DOSR"/>
    <property type="match status" value="1"/>
</dbReference>
<keyword evidence="3" id="KW-0804">Transcription</keyword>
<keyword evidence="1" id="KW-0805">Transcription regulation</keyword>
<dbReference type="InterPro" id="IPR016032">
    <property type="entry name" value="Sig_transdc_resp-reg_C-effctor"/>
</dbReference>
<evidence type="ECO:0000256" key="1">
    <source>
        <dbReference type="ARBA" id="ARBA00023015"/>
    </source>
</evidence>
<sequence>MKQLDSIIEQVYDAALDPAAWHGLLADIASAVDAVAGFYAGLDIRHGRGAFWYAVGHEPGMQALYNERYLAIDPTLAHVIKMPGKAFACSDYLSDAEIAASRFHTEFLLPNGIRHVLSGVVSMQGSTLSFFGFQRHLGQPPFSPTETAVLQRLIPHFAKADQVAAKVSTVSAARRIAMAVLDRLDYGIVIVDQTGHVRMTNQRAEQWLHSGAVVRSLLGKVRLTNLKDNEALDSLVRAAAQADGGDVQAHAMETLAADGNTRVNLLVLPVSSDARKQLDDDGADVAIIISEPNQQRAMAANVLQNSYGLTAAETRVAMGLAGGRTQDELSAALFVSLATIKTHTQHIYRKIGIGRQVDLVRLIYGLPALF</sequence>
<protein>
    <recommendedName>
        <fullName evidence="4">HTH luxR-type domain-containing protein</fullName>
    </recommendedName>
</protein>
<gene>
    <name evidence="5" type="ORF">GJ697_27205</name>
</gene>
<dbReference type="GO" id="GO:0003677">
    <property type="term" value="F:DNA binding"/>
    <property type="evidence" value="ECO:0007669"/>
    <property type="project" value="UniProtKB-KW"/>
</dbReference>
<dbReference type="Gene3D" id="1.10.10.10">
    <property type="entry name" value="Winged helix-like DNA-binding domain superfamily/Winged helix DNA-binding domain"/>
    <property type="match status" value="1"/>
</dbReference>
<dbReference type="InterPro" id="IPR000792">
    <property type="entry name" value="Tscrpt_reg_LuxR_C"/>
</dbReference>